<feature type="compositionally biased region" description="Basic and acidic residues" evidence="1">
    <location>
        <begin position="54"/>
        <end position="63"/>
    </location>
</feature>
<evidence type="ECO:0000256" key="1">
    <source>
        <dbReference type="SAM" id="MobiDB-lite"/>
    </source>
</evidence>
<feature type="compositionally biased region" description="Polar residues" evidence="1">
    <location>
        <begin position="441"/>
        <end position="454"/>
    </location>
</feature>
<keyword evidence="3" id="KW-1185">Reference proteome</keyword>
<evidence type="ECO:0000313" key="3">
    <source>
        <dbReference type="Proteomes" id="UP000076842"/>
    </source>
</evidence>
<feature type="compositionally biased region" description="Polar residues" evidence="1">
    <location>
        <begin position="286"/>
        <end position="308"/>
    </location>
</feature>
<reference evidence="2 3" key="1">
    <citation type="journal article" date="2016" name="Mol. Biol. Evol.">
        <title>Comparative Genomics of Early-Diverging Mushroom-Forming Fungi Provides Insights into the Origins of Lignocellulose Decay Capabilities.</title>
        <authorList>
            <person name="Nagy L.G."/>
            <person name="Riley R."/>
            <person name="Tritt A."/>
            <person name="Adam C."/>
            <person name="Daum C."/>
            <person name="Floudas D."/>
            <person name="Sun H."/>
            <person name="Yadav J.S."/>
            <person name="Pangilinan J."/>
            <person name="Larsson K.H."/>
            <person name="Matsuura K."/>
            <person name="Barry K."/>
            <person name="Labutti K."/>
            <person name="Kuo R."/>
            <person name="Ohm R.A."/>
            <person name="Bhattacharya S.S."/>
            <person name="Shirouzu T."/>
            <person name="Yoshinaga Y."/>
            <person name="Martin F.M."/>
            <person name="Grigoriev I.V."/>
            <person name="Hibbett D.S."/>
        </authorList>
    </citation>
    <scope>NUCLEOTIDE SEQUENCE [LARGE SCALE GENOMIC DNA]</scope>
    <source>
        <strain evidence="2 3">HHB12733</strain>
    </source>
</reference>
<dbReference type="AlphaFoldDB" id="A0A165EGF5"/>
<dbReference type="EMBL" id="KV424006">
    <property type="protein sequence ID" value="KZT54820.1"/>
    <property type="molecule type" value="Genomic_DNA"/>
</dbReference>
<name>A0A165EGF5_9BASI</name>
<feature type="region of interest" description="Disordered" evidence="1">
    <location>
        <begin position="441"/>
        <end position="466"/>
    </location>
</feature>
<proteinExistence type="predicted"/>
<feature type="compositionally biased region" description="Acidic residues" evidence="1">
    <location>
        <begin position="360"/>
        <end position="371"/>
    </location>
</feature>
<feature type="compositionally biased region" description="Basic and acidic residues" evidence="1">
    <location>
        <begin position="18"/>
        <end position="29"/>
    </location>
</feature>
<feature type="region of interest" description="Disordered" evidence="1">
    <location>
        <begin position="686"/>
        <end position="711"/>
    </location>
</feature>
<sequence>MADTTRAEEVNSTPLPRPRRDGETRRLHDPYPAFGTQPTVTQASTISAFTEPSPRIRDWESPRRGSRKVPPTVHLQSALPGQSSKLSGATAATGVDRSAALKSNKRPVYSREESQEIDRPEKRQRIAENARSGAVEAANPVRQDGNDKILPERSEPRSDRQRVDRPQSTREAQSSETAGPPRQRLLPDSGSLANETRIDRKNIAAENERLRLWADKLRKAEQDLKRQRIESQRWNALEQKLENIQSKLRKLNEQYAQSRVELDKKNEEILALRSRAQGRHGRTTTDHSSQQDPYSQPEATAIRSSPTLVSRAERGTDDDEVHSPFDGSDGEADDESEGVKTNQKSRSKSRNQRKARFQSDEEDQGDADGLPEDLKKWCIASLGRSFWSVMGIERSTIIPKDNRRKKAAGGTVVLIPDFDGPIDSAHNRRMRKEVVKRSWDEAQSQNVPAVQNKTEQNKKKRRRDKRRVAKLKLRKEACASFQEIHGWNPSSLLTEDVMSDEYSTSGEGNDEERVSEWREVLAQQAGVRLSHLENKYVVVWETVVPKFRSPGIDYVLHELDTLSAQEHKPIAIRAYLGAFHTRIPSTPVPSWTVGNGSLHKSPDYGITHELPNESVEPVSGISTSIRTKIDGCCLVSASWHQIESGIVFRHLKCGHHPISEVPDATPGERTALLQRINVLPEERIIDIPPSANGHDGEEVRSRAIQDETEEPCSPRHFTYQLDIDFQHGSAQEEQWNQQEGQDFQGYGDMQGLYIDDYRQQDYNQDL</sequence>
<dbReference type="Proteomes" id="UP000076842">
    <property type="component" value="Unassembled WGS sequence"/>
</dbReference>
<gene>
    <name evidence="2" type="ORF">CALCODRAFT_510489</name>
</gene>
<feature type="compositionally biased region" description="Basic and acidic residues" evidence="1">
    <location>
        <begin position="694"/>
        <end position="705"/>
    </location>
</feature>
<protein>
    <submittedName>
        <fullName evidence="2">Uncharacterized protein</fullName>
    </submittedName>
</protein>
<evidence type="ECO:0000313" key="2">
    <source>
        <dbReference type="EMBL" id="KZT54820.1"/>
    </source>
</evidence>
<feature type="compositionally biased region" description="Basic and acidic residues" evidence="1">
    <location>
        <begin position="109"/>
        <end position="128"/>
    </location>
</feature>
<dbReference type="OrthoDB" id="3425160at2759"/>
<feature type="region of interest" description="Disordered" evidence="1">
    <location>
        <begin position="259"/>
        <end position="371"/>
    </location>
</feature>
<feature type="compositionally biased region" description="Basic residues" evidence="1">
    <location>
        <begin position="343"/>
        <end position="356"/>
    </location>
</feature>
<feature type="compositionally biased region" description="Basic and acidic residues" evidence="1">
    <location>
        <begin position="260"/>
        <end position="270"/>
    </location>
</feature>
<accession>A0A165EGF5</accession>
<dbReference type="InParanoid" id="A0A165EGF5"/>
<feature type="region of interest" description="Disordered" evidence="1">
    <location>
        <begin position="1"/>
        <end position="205"/>
    </location>
</feature>
<feature type="compositionally biased region" description="Basic and acidic residues" evidence="1">
    <location>
        <begin position="144"/>
        <end position="168"/>
    </location>
</feature>
<organism evidence="2 3">
    <name type="scientific">Calocera cornea HHB12733</name>
    <dbReference type="NCBI Taxonomy" id="1353952"/>
    <lineage>
        <taxon>Eukaryota</taxon>
        <taxon>Fungi</taxon>
        <taxon>Dikarya</taxon>
        <taxon>Basidiomycota</taxon>
        <taxon>Agaricomycotina</taxon>
        <taxon>Dacrymycetes</taxon>
        <taxon>Dacrymycetales</taxon>
        <taxon>Dacrymycetaceae</taxon>
        <taxon>Calocera</taxon>
    </lineage>
</organism>
<feature type="compositionally biased region" description="Basic and acidic residues" evidence="1">
    <location>
        <begin position="196"/>
        <end position="205"/>
    </location>
</feature>
<feature type="compositionally biased region" description="Polar residues" evidence="1">
    <location>
        <begin position="36"/>
        <end position="50"/>
    </location>
</feature>